<dbReference type="OrthoDB" id="2662502at2759"/>
<gene>
    <name evidence="2" type="ORF">SCHCODRAFT_258285</name>
</gene>
<feature type="compositionally biased region" description="Basic residues" evidence="1">
    <location>
        <begin position="312"/>
        <end position="329"/>
    </location>
</feature>
<feature type="region of interest" description="Disordered" evidence="1">
    <location>
        <begin position="91"/>
        <end position="118"/>
    </location>
</feature>
<dbReference type="OMA" id="WDESHNG"/>
<dbReference type="EMBL" id="GL377310">
    <property type="protein sequence ID" value="EFI93852.1"/>
    <property type="molecule type" value="Genomic_DNA"/>
</dbReference>
<name>D8QEH5_SCHCM</name>
<feature type="region of interest" description="Disordered" evidence="1">
    <location>
        <begin position="305"/>
        <end position="330"/>
    </location>
</feature>
<feature type="compositionally biased region" description="Polar residues" evidence="1">
    <location>
        <begin position="8"/>
        <end position="34"/>
    </location>
</feature>
<dbReference type="HOGENOM" id="CLU_638017_0_0_1"/>
<reference evidence="2 3" key="1">
    <citation type="journal article" date="2010" name="Nat. Biotechnol.">
        <title>Genome sequence of the model mushroom Schizophyllum commune.</title>
        <authorList>
            <person name="Ohm R.A."/>
            <person name="de Jong J.F."/>
            <person name="Lugones L.G."/>
            <person name="Aerts A."/>
            <person name="Kothe E."/>
            <person name="Stajich J.E."/>
            <person name="de Vries R.P."/>
            <person name="Record E."/>
            <person name="Levasseur A."/>
            <person name="Baker S.E."/>
            <person name="Bartholomew K.A."/>
            <person name="Coutinho P.M."/>
            <person name="Erdmann S."/>
            <person name="Fowler T.J."/>
            <person name="Gathman A.C."/>
            <person name="Lombard V."/>
            <person name="Henrissat B."/>
            <person name="Knabe N."/>
            <person name="Kuees U."/>
            <person name="Lilly W.W."/>
            <person name="Lindquist E."/>
            <person name="Lucas S."/>
            <person name="Magnuson J.K."/>
            <person name="Piumi F."/>
            <person name="Raudaskoski M."/>
            <person name="Salamov A."/>
            <person name="Schmutz J."/>
            <person name="Schwarze F.W.M.R."/>
            <person name="vanKuyk P.A."/>
            <person name="Horton J.S."/>
            <person name="Grigoriev I.V."/>
            <person name="Woesten H.A.B."/>
        </authorList>
    </citation>
    <scope>NUCLEOTIDE SEQUENCE [LARGE SCALE GENOMIC DNA]</scope>
    <source>
        <strain evidence="3">H4-8 / FGSC 9210</strain>
    </source>
</reference>
<dbReference type="GeneID" id="9596953"/>
<dbReference type="Pfam" id="PF20414">
    <property type="entry name" value="DUF6698"/>
    <property type="match status" value="1"/>
</dbReference>
<evidence type="ECO:0000256" key="1">
    <source>
        <dbReference type="SAM" id="MobiDB-lite"/>
    </source>
</evidence>
<dbReference type="InParanoid" id="D8QEH5"/>
<evidence type="ECO:0000313" key="3">
    <source>
        <dbReference type="Proteomes" id="UP000007431"/>
    </source>
</evidence>
<dbReference type="eggNOG" id="ENOG502SQYC">
    <property type="taxonomic scope" value="Eukaryota"/>
</dbReference>
<dbReference type="VEuPathDB" id="FungiDB:SCHCODRAFT_02687738"/>
<dbReference type="InterPro" id="IPR046521">
    <property type="entry name" value="DUF6698"/>
</dbReference>
<keyword evidence="3" id="KW-1185">Reference proteome</keyword>
<dbReference type="Proteomes" id="UP000007431">
    <property type="component" value="Unassembled WGS sequence"/>
</dbReference>
<feature type="compositionally biased region" description="Acidic residues" evidence="1">
    <location>
        <begin position="92"/>
        <end position="108"/>
    </location>
</feature>
<protein>
    <submittedName>
        <fullName evidence="2">Expressed protein</fullName>
    </submittedName>
</protein>
<sequence length="430" mass="48809">MAARGGNPFSQRTVQPAQGSLTTQESTSVQVSASSRKRKPRPDALSDDSVDEGQVRTRQCGRRMPHFVHPYKSARDIVDEEYLARQRLRELDAEEAENDEDEPTEQEINDMSSDEREALAAEWEREQHEKKLARRPAERAHDTYEALRKIVGPAVLDEKQHTPGSDSTNDFYAELDQGACDARCHDTAKMTPIVGALVNALVTDDDEKVSEQPGAANRSERGLQHNITGYLMSCIQKDFSNPETKDAMRQGKEDWAETCFVRVLYPQDGYDVDAVRKNFTQSPQMVAAFKTLFCSPTEARAYITADENGPSPRKRRKVDVRGGPKRKSLAAKMSMEKVEPRCIAYTACQLHFALTDAKDWTTVYDGFNYAFFYDFIVDFFEGPQKTESRRQNVEDILDWWNEQIFPRGHCRARRGGDMISKSAALLDEQD</sequence>
<accession>D8QEH5</accession>
<dbReference type="KEGG" id="scm:SCHCO_02636255"/>
<proteinExistence type="predicted"/>
<organism evidence="3">
    <name type="scientific">Schizophyllum commune (strain H4-8 / FGSC 9210)</name>
    <name type="common">Split gill fungus</name>
    <dbReference type="NCBI Taxonomy" id="578458"/>
    <lineage>
        <taxon>Eukaryota</taxon>
        <taxon>Fungi</taxon>
        <taxon>Dikarya</taxon>
        <taxon>Basidiomycota</taxon>
        <taxon>Agaricomycotina</taxon>
        <taxon>Agaricomycetes</taxon>
        <taxon>Agaricomycetidae</taxon>
        <taxon>Agaricales</taxon>
        <taxon>Schizophyllaceae</taxon>
        <taxon>Schizophyllum</taxon>
    </lineage>
</organism>
<dbReference type="AlphaFoldDB" id="D8QEH5"/>
<feature type="region of interest" description="Disordered" evidence="1">
    <location>
        <begin position="1"/>
        <end position="67"/>
    </location>
</feature>
<evidence type="ECO:0000313" key="2">
    <source>
        <dbReference type="EMBL" id="EFI93852.1"/>
    </source>
</evidence>